<dbReference type="PANTHER" id="PTHR12526:SF630">
    <property type="entry name" value="GLYCOSYLTRANSFERASE"/>
    <property type="match status" value="1"/>
</dbReference>
<keyword evidence="2" id="KW-0808">Transferase</keyword>
<accession>A0A841MQF2</accession>
<dbReference type="Proteomes" id="UP000588604">
    <property type="component" value="Unassembled WGS sequence"/>
</dbReference>
<proteinExistence type="predicted"/>
<feature type="domain" description="Glycosyl transferase family 1" evidence="1">
    <location>
        <begin position="196"/>
        <end position="363"/>
    </location>
</feature>
<dbReference type="CDD" id="cd03801">
    <property type="entry name" value="GT4_PimA-like"/>
    <property type="match status" value="1"/>
</dbReference>
<dbReference type="Pfam" id="PF00534">
    <property type="entry name" value="Glycos_transf_1"/>
    <property type="match status" value="1"/>
</dbReference>
<organism evidence="2 3">
    <name type="scientific">Algoriphagus iocasae</name>
    <dbReference type="NCBI Taxonomy" id="1836499"/>
    <lineage>
        <taxon>Bacteria</taxon>
        <taxon>Pseudomonadati</taxon>
        <taxon>Bacteroidota</taxon>
        <taxon>Cytophagia</taxon>
        <taxon>Cytophagales</taxon>
        <taxon>Cyclobacteriaceae</taxon>
        <taxon>Algoriphagus</taxon>
    </lineage>
</organism>
<dbReference type="PANTHER" id="PTHR12526">
    <property type="entry name" value="GLYCOSYLTRANSFERASE"/>
    <property type="match status" value="1"/>
</dbReference>
<gene>
    <name evidence="2" type="ORF">FHS59_003400</name>
</gene>
<dbReference type="Gene3D" id="3.40.50.2000">
    <property type="entry name" value="Glycogen Phosphorylase B"/>
    <property type="match status" value="2"/>
</dbReference>
<reference evidence="2 3" key="1">
    <citation type="submission" date="2020-08" db="EMBL/GenBank/DDBJ databases">
        <title>Genomic Encyclopedia of Type Strains, Phase IV (KMG-IV): sequencing the most valuable type-strain genomes for metagenomic binning, comparative biology and taxonomic classification.</title>
        <authorList>
            <person name="Goeker M."/>
        </authorList>
    </citation>
    <scope>NUCLEOTIDE SEQUENCE [LARGE SCALE GENOMIC DNA]</scope>
    <source>
        <strain evidence="2 3">DSM 102044</strain>
    </source>
</reference>
<dbReference type="AlphaFoldDB" id="A0A841MQF2"/>
<comment type="caution">
    <text evidence="2">The sequence shown here is derived from an EMBL/GenBank/DDBJ whole genome shotgun (WGS) entry which is preliminary data.</text>
</comment>
<sequence>MTIKRKVLFILPEILGPGGQELENIGFAKCLHSDPRFEVAILNFYSPFQVNELENLPKLDWDLPQLKQVVFNKKFLKIWIKSGFRFDMSLGNCFRNFPELFDFWLIEKLQGFDLCFTGISPTRLLPHILRLCVQNRVAFAYHESSIFHPKNDHFYRLMEGNGSFLISAQAKEEYLLENYPKADYSIIKQWIYLGQEEFLKIPPRVHSPIKFGYVGRMDLGKNLQVILEAVEILKKKDLAFEFLLFGDGPELANLKAFAKDSNIEDRVNFRGSFPFEERHRCFSEIDVFVMTSTFEGGPLVILEAMAAGKPIITTKVGDVPNRVFEEQNGYVLPVDCSSSSLSQAMEHYLNNKEEVIKQGEKSRELFLNEFEEEGCEELFKKSLLKIIRSKNY</sequence>
<dbReference type="SUPFAM" id="SSF53756">
    <property type="entry name" value="UDP-Glycosyltransferase/glycogen phosphorylase"/>
    <property type="match status" value="1"/>
</dbReference>
<evidence type="ECO:0000313" key="2">
    <source>
        <dbReference type="EMBL" id="MBB6327757.1"/>
    </source>
</evidence>
<dbReference type="RefSeq" id="WP_184496517.1">
    <property type="nucleotide sequence ID" value="NZ_JACIJO010000003.1"/>
</dbReference>
<dbReference type="GO" id="GO:0016757">
    <property type="term" value="F:glycosyltransferase activity"/>
    <property type="evidence" value="ECO:0007669"/>
    <property type="project" value="InterPro"/>
</dbReference>
<dbReference type="InterPro" id="IPR001296">
    <property type="entry name" value="Glyco_trans_1"/>
</dbReference>
<evidence type="ECO:0000313" key="3">
    <source>
        <dbReference type="Proteomes" id="UP000588604"/>
    </source>
</evidence>
<evidence type="ECO:0000259" key="1">
    <source>
        <dbReference type="Pfam" id="PF00534"/>
    </source>
</evidence>
<protein>
    <submittedName>
        <fullName evidence="2">Glycosyltransferase involved in cell wall biosynthesis</fullName>
    </submittedName>
</protein>
<keyword evidence="3" id="KW-1185">Reference proteome</keyword>
<dbReference type="EMBL" id="JACIJO010000003">
    <property type="protein sequence ID" value="MBB6327757.1"/>
    <property type="molecule type" value="Genomic_DNA"/>
</dbReference>
<name>A0A841MQF2_9BACT</name>